<sequence>MSIDLRISGGIVVTPSGPVAADLLVGDDGRIAGLVAPGVEVAAARELDASGRLVLPGMVDVHVHTREPGYEHKDDILTTSRQAAAGGVTTMFGMPNLNPPTVDVTTLRDVFDRYAASSIVDWNHNPAPTKFDDIVPMAEMGICAYKIYMVVDTGRTYPHPAGTGTHDHGHLLQIMDRIATTGKRFIVHPHDQALMDYIEGEVLARGENTPQGYASAYAAREGVIWDTAIDVVLRLAEASGCPVHIAHIQTRRSIDAVRRAKAAGVDVTCEVNHWAPFLSTWNDVETLGPYALSYWVPDDNRAAVWEGMRDGTIDIASSDHAPHTREEKEIGWTEMWSAHTGTPGIQYYYELMLDAVNRGELTLERAVDMVARIPAEKFGLAGVKGALEVGADADIVIADPAHEWTITNDDVLSKIGWTPYDGRTISARIERTLVRGREVYADGVVVGKPGDGKLAAARADGSAAQAAVAVASAAEGN</sequence>
<keyword evidence="5" id="KW-0378">Hydrolase</keyword>
<dbReference type="EMBL" id="JBHMBL010000001">
    <property type="protein sequence ID" value="MFB9641009.1"/>
    <property type="molecule type" value="Genomic_DNA"/>
</dbReference>
<comment type="cofactor">
    <cofactor evidence="1">
        <name>Zn(2+)</name>
        <dbReference type="ChEBI" id="CHEBI:29105"/>
    </cofactor>
</comment>
<dbReference type="SUPFAM" id="SSF51338">
    <property type="entry name" value="Composite domain of metallo-dependent hydrolases"/>
    <property type="match status" value="1"/>
</dbReference>
<evidence type="ECO:0000256" key="5">
    <source>
        <dbReference type="ARBA" id="ARBA00022801"/>
    </source>
</evidence>
<dbReference type="Proteomes" id="UP001589667">
    <property type="component" value="Unassembled WGS sequence"/>
</dbReference>
<dbReference type="RefSeq" id="WP_157423593.1">
    <property type="nucleotide sequence ID" value="NZ_BAAANI010000008.1"/>
</dbReference>
<proteinExistence type="inferred from homology"/>
<comment type="function">
    <text evidence="2">Catalyzes the reversible cyclization of carbamoyl aspartate to dihydroorotate.</text>
</comment>
<accession>A0ABV5SL02</accession>
<protein>
    <submittedName>
        <fullName evidence="7">Dihydroorotase family protein</fullName>
    </submittedName>
</protein>
<dbReference type="PANTHER" id="PTHR43668">
    <property type="entry name" value="ALLANTOINASE"/>
    <property type="match status" value="1"/>
</dbReference>
<dbReference type="PANTHER" id="PTHR43668:SF2">
    <property type="entry name" value="ALLANTOINASE"/>
    <property type="match status" value="1"/>
</dbReference>
<dbReference type="InterPro" id="IPR032466">
    <property type="entry name" value="Metal_Hydrolase"/>
</dbReference>
<dbReference type="PROSITE" id="PS00483">
    <property type="entry name" value="DIHYDROOROTASE_2"/>
    <property type="match status" value="1"/>
</dbReference>
<dbReference type="Gene3D" id="2.30.40.10">
    <property type="entry name" value="Urease, subunit C, domain 1"/>
    <property type="match status" value="1"/>
</dbReference>
<gene>
    <name evidence="7" type="ORF">ACFFQV_01785</name>
</gene>
<feature type="domain" description="Amidohydrolase-related" evidence="6">
    <location>
        <begin position="53"/>
        <end position="435"/>
    </location>
</feature>
<comment type="caution">
    <text evidence="7">The sequence shown here is derived from an EMBL/GenBank/DDBJ whole genome shotgun (WGS) entry which is preliminary data.</text>
</comment>
<dbReference type="InterPro" id="IPR050138">
    <property type="entry name" value="DHOase/Allantoinase_Hydrolase"/>
</dbReference>
<dbReference type="Pfam" id="PF01979">
    <property type="entry name" value="Amidohydro_1"/>
    <property type="match status" value="1"/>
</dbReference>
<comment type="similarity">
    <text evidence="3">Belongs to the metallo-dependent hydrolases superfamily. DHOase family. Class I DHOase subfamily.</text>
</comment>
<dbReference type="Gene3D" id="3.20.20.140">
    <property type="entry name" value="Metal-dependent hydrolases"/>
    <property type="match status" value="1"/>
</dbReference>
<dbReference type="InterPro" id="IPR002195">
    <property type="entry name" value="Dihydroorotase_CS"/>
</dbReference>
<dbReference type="SUPFAM" id="SSF51556">
    <property type="entry name" value="Metallo-dependent hydrolases"/>
    <property type="match status" value="1"/>
</dbReference>
<keyword evidence="4" id="KW-0479">Metal-binding</keyword>
<evidence type="ECO:0000313" key="8">
    <source>
        <dbReference type="Proteomes" id="UP001589667"/>
    </source>
</evidence>
<dbReference type="InterPro" id="IPR006680">
    <property type="entry name" value="Amidohydro-rel"/>
</dbReference>
<name>A0ABV5SL02_9MICO</name>
<evidence type="ECO:0000256" key="1">
    <source>
        <dbReference type="ARBA" id="ARBA00001947"/>
    </source>
</evidence>
<reference evidence="7 8" key="1">
    <citation type="submission" date="2024-09" db="EMBL/GenBank/DDBJ databases">
        <authorList>
            <person name="Sun Q."/>
            <person name="Mori K."/>
        </authorList>
    </citation>
    <scope>NUCLEOTIDE SEQUENCE [LARGE SCALE GENOMIC DNA]</scope>
    <source>
        <strain evidence="7 8">JCM 14321</strain>
    </source>
</reference>
<keyword evidence="8" id="KW-1185">Reference proteome</keyword>
<evidence type="ECO:0000256" key="2">
    <source>
        <dbReference type="ARBA" id="ARBA00002368"/>
    </source>
</evidence>
<evidence type="ECO:0000256" key="3">
    <source>
        <dbReference type="ARBA" id="ARBA00010286"/>
    </source>
</evidence>
<evidence type="ECO:0000256" key="4">
    <source>
        <dbReference type="ARBA" id="ARBA00022723"/>
    </source>
</evidence>
<organism evidence="7 8">
    <name type="scientific">Agromyces lapidis</name>
    <dbReference type="NCBI Taxonomy" id="279574"/>
    <lineage>
        <taxon>Bacteria</taxon>
        <taxon>Bacillati</taxon>
        <taxon>Actinomycetota</taxon>
        <taxon>Actinomycetes</taxon>
        <taxon>Micrococcales</taxon>
        <taxon>Microbacteriaceae</taxon>
        <taxon>Agromyces</taxon>
    </lineage>
</organism>
<dbReference type="InterPro" id="IPR011059">
    <property type="entry name" value="Metal-dep_hydrolase_composite"/>
</dbReference>
<evidence type="ECO:0000259" key="6">
    <source>
        <dbReference type="Pfam" id="PF01979"/>
    </source>
</evidence>
<evidence type="ECO:0000313" key="7">
    <source>
        <dbReference type="EMBL" id="MFB9641009.1"/>
    </source>
</evidence>